<gene>
    <name evidence="8" type="ORF">K402DRAFT_411792</name>
</gene>
<dbReference type="InterPro" id="IPR005829">
    <property type="entry name" value="Sugar_transporter_CS"/>
</dbReference>
<comment type="subcellular location">
    <subcellularLocation>
        <location evidence="1">Membrane</location>
        <topology evidence="1">Multi-pass membrane protein</topology>
    </subcellularLocation>
</comment>
<feature type="compositionally biased region" description="Basic and acidic residues" evidence="5">
    <location>
        <begin position="573"/>
        <end position="589"/>
    </location>
</feature>
<dbReference type="AlphaFoldDB" id="A0A6G1H4I1"/>
<dbReference type="InterPro" id="IPR011701">
    <property type="entry name" value="MFS"/>
</dbReference>
<feature type="transmembrane region" description="Helical" evidence="6">
    <location>
        <begin position="91"/>
        <end position="110"/>
    </location>
</feature>
<keyword evidence="9" id="KW-1185">Reference proteome</keyword>
<accession>A0A6G1H4I1</accession>
<dbReference type="PROSITE" id="PS00216">
    <property type="entry name" value="SUGAR_TRANSPORT_1"/>
    <property type="match status" value="1"/>
</dbReference>
<feature type="transmembrane region" description="Helical" evidence="6">
    <location>
        <begin position="287"/>
        <end position="309"/>
    </location>
</feature>
<dbReference type="InterPro" id="IPR020846">
    <property type="entry name" value="MFS_dom"/>
</dbReference>
<keyword evidence="4 6" id="KW-0472">Membrane</keyword>
<evidence type="ECO:0000256" key="2">
    <source>
        <dbReference type="ARBA" id="ARBA00022692"/>
    </source>
</evidence>
<dbReference type="OrthoDB" id="3026777at2759"/>
<feature type="region of interest" description="Disordered" evidence="5">
    <location>
        <begin position="571"/>
        <end position="595"/>
    </location>
</feature>
<dbReference type="PROSITE" id="PS50850">
    <property type="entry name" value="MFS"/>
    <property type="match status" value="1"/>
</dbReference>
<dbReference type="Proteomes" id="UP000800041">
    <property type="component" value="Unassembled WGS sequence"/>
</dbReference>
<evidence type="ECO:0000256" key="5">
    <source>
        <dbReference type="SAM" id="MobiDB-lite"/>
    </source>
</evidence>
<evidence type="ECO:0000256" key="6">
    <source>
        <dbReference type="SAM" id="Phobius"/>
    </source>
</evidence>
<dbReference type="InterPro" id="IPR036259">
    <property type="entry name" value="MFS_trans_sf"/>
</dbReference>
<keyword evidence="2 6" id="KW-0812">Transmembrane</keyword>
<feature type="transmembrane region" description="Helical" evidence="6">
    <location>
        <begin position="509"/>
        <end position="533"/>
    </location>
</feature>
<proteinExistence type="predicted"/>
<feature type="transmembrane region" description="Helical" evidence="6">
    <location>
        <begin position="258"/>
        <end position="281"/>
    </location>
</feature>
<dbReference type="GO" id="GO:0016020">
    <property type="term" value="C:membrane"/>
    <property type="evidence" value="ECO:0007669"/>
    <property type="project" value="UniProtKB-SubCell"/>
</dbReference>
<protein>
    <submittedName>
        <fullName evidence="8">MFS general substrate transporter</fullName>
    </submittedName>
</protein>
<dbReference type="GO" id="GO:0022857">
    <property type="term" value="F:transmembrane transporter activity"/>
    <property type="evidence" value="ECO:0007669"/>
    <property type="project" value="InterPro"/>
</dbReference>
<name>A0A6G1H4I1_9PEZI</name>
<dbReference type="EMBL" id="ML977150">
    <property type="protein sequence ID" value="KAF1987974.1"/>
    <property type="molecule type" value="Genomic_DNA"/>
</dbReference>
<feature type="transmembrane region" description="Helical" evidence="6">
    <location>
        <begin position="408"/>
        <end position="427"/>
    </location>
</feature>
<feature type="transmembrane region" description="Helical" evidence="6">
    <location>
        <begin position="475"/>
        <end position="497"/>
    </location>
</feature>
<evidence type="ECO:0000259" key="7">
    <source>
        <dbReference type="PROSITE" id="PS50850"/>
    </source>
</evidence>
<feature type="transmembrane region" description="Helical" evidence="6">
    <location>
        <begin position="192"/>
        <end position="213"/>
    </location>
</feature>
<dbReference type="Gene3D" id="1.20.1250.20">
    <property type="entry name" value="MFS general substrate transporter like domains"/>
    <property type="match status" value="1"/>
</dbReference>
<feature type="transmembrane region" description="Helical" evidence="6">
    <location>
        <begin position="369"/>
        <end position="396"/>
    </location>
</feature>
<evidence type="ECO:0000313" key="9">
    <source>
        <dbReference type="Proteomes" id="UP000800041"/>
    </source>
</evidence>
<dbReference type="SUPFAM" id="SSF103473">
    <property type="entry name" value="MFS general substrate transporter"/>
    <property type="match status" value="1"/>
</dbReference>
<reference evidence="8" key="1">
    <citation type="journal article" date="2020" name="Stud. Mycol.">
        <title>101 Dothideomycetes genomes: a test case for predicting lifestyles and emergence of pathogens.</title>
        <authorList>
            <person name="Haridas S."/>
            <person name="Albert R."/>
            <person name="Binder M."/>
            <person name="Bloem J."/>
            <person name="Labutti K."/>
            <person name="Salamov A."/>
            <person name="Andreopoulos B."/>
            <person name="Baker S."/>
            <person name="Barry K."/>
            <person name="Bills G."/>
            <person name="Bluhm B."/>
            <person name="Cannon C."/>
            <person name="Castanera R."/>
            <person name="Culley D."/>
            <person name="Daum C."/>
            <person name="Ezra D."/>
            <person name="Gonzalez J."/>
            <person name="Henrissat B."/>
            <person name="Kuo A."/>
            <person name="Liang C."/>
            <person name="Lipzen A."/>
            <person name="Lutzoni F."/>
            <person name="Magnuson J."/>
            <person name="Mondo S."/>
            <person name="Nolan M."/>
            <person name="Ohm R."/>
            <person name="Pangilinan J."/>
            <person name="Park H.-J."/>
            <person name="Ramirez L."/>
            <person name="Alfaro M."/>
            <person name="Sun H."/>
            <person name="Tritt A."/>
            <person name="Yoshinaga Y."/>
            <person name="Zwiers L.-H."/>
            <person name="Turgeon B."/>
            <person name="Goodwin S."/>
            <person name="Spatafora J."/>
            <person name="Crous P."/>
            <person name="Grigoriev I."/>
        </authorList>
    </citation>
    <scope>NUCLEOTIDE SEQUENCE</scope>
    <source>
        <strain evidence="8">CBS 113979</strain>
    </source>
</reference>
<evidence type="ECO:0000256" key="3">
    <source>
        <dbReference type="ARBA" id="ARBA00022989"/>
    </source>
</evidence>
<evidence type="ECO:0000313" key="8">
    <source>
        <dbReference type="EMBL" id="KAF1987974.1"/>
    </source>
</evidence>
<dbReference type="Pfam" id="PF07690">
    <property type="entry name" value="MFS_1"/>
    <property type="match status" value="1"/>
</dbReference>
<feature type="transmembrane region" description="Helical" evidence="6">
    <location>
        <begin position="219"/>
        <end position="246"/>
    </location>
</feature>
<organism evidence="8 9">
    <name type="scientific">Aulographum hederae CBS 113979</name>
    <dbReference type="NCBI Taxonomy" id="1176131"/>
    <lineage>
        <taxon>Eukaryota</taxon>
        <taxon>Fungi</taxon>
        <taxon>Dikarya</taxon>
        <taxon>Ascomycota</taxon>
        <taxon>Pezizomycotina</taxon>
        <taxon>Dothideomycetes</taxon>
        <taxon>Pleosporomycetidae</taxon>
        <taxon>Aulographales</taxon>
        <taxon>Aulographaceae</taxon>
    </lineage>
</organism>
<evidence type="ECO:0000256" key="1">
    <source>
        <dbReference type="ARBA" id="ARBA00004141"/>
    </source>
</evidence>
<dbReference type="PANTHER" id="PTHR23507">
    <property type="entry name" value="ZGC:174356"/>
    <property type="match status" value="1"/>
</dbReference>
<keyword evidence="3 6" id="KW-1133">Transmembrane helix</keyword>
<sequence length="595" mass="64984">MSSETNLTDAALEADIRVEQSVHRRNPGIHNGEETVRAAKGGAGGHISSSSIDEELPLLEASGEEDGAPREALWSGMEDFEGLPWWKRPSVFWMLLPFLFSTIAFGGIAVPKLQLVLNLICREVLADRSVNDPGFVLVPVVFGAENPQCRVPEVQARVAQFSLFGNLISGILSAIASPKLGALSDRYGRKRIIAITNIGMLSGEIITIFAATYPETFHVNWILVGFFFDGICGSFIAAMALAHSYATDCTPPYKRNVAFGYFHGCLFTGIAVGPIIAGYIIKATGDVRSMFYIALGSHIMFILFLGFIIPESLSKKRQQAAREKHKREKERFAPATDWINQLRQFNLLEPLKILFPKGPGSSPAVRRNLILLSAVDTIMFGVGMGAISVIIIYVDFMFGWGTFEASKFVSIVNSCRVVCLLVILPLITRIVRGKASTRPQRNTGSDNFELYLIRTSIVFDTVGFLGYTLSREGRWFILSGAIASIGGMGSPTLQSALTKHVPPDQTGQLLGATGLLHALARVIAPTIFNALYSVTVGKFTQAVFVLLTATFAVAFGFSLFVRPHVYIEVPESSPERENEDGRVTEHSDADDVPII</sequence>
<feature type="domain" description="Major facilitator superfamily (MFS) profile" evidence="7">
    <location>
        <begin position="90"/>
        <end position="566"/>
    </location>
</feature>
<dbReference type="PANTHER" id="PTHR23507:SF40">
    <property type="entry name" value="TETRACYCLINE-EFFLUX TRANSPORTER"/>
    <property type="match status" value="1"/>
</dbReference>
<feature type="transmembrane region" description="Helical" evidence="6">
    <location>
        <begin position="539"/>
        <end position="561"/>
    </location>
</feature>
<evidence type="ECO:0000256" key="4">
    <source>
        <dbReference type="ARBA" id="ARBA00023136"/>
    </source>
</evidence>